<dbReference type="Proteomes" id="UP000515570">
    <property type="component" value="Chromosome"/>
</dbReference>
<organism evidence="1 2">
    <name type="scientific">Corynebacterium hindlerae</name>
    <dbReference type="NCBI Taxonomy" id="699041"/>
    <lineage>
        <taxon>Bacteria</taxon>
        <taxon>Bacillati</taxon>
        <taxon>Actinomycetota</taxon>
        <taxon>Actinomycetes</taxon>
        <taxon>Mycobacteriales</taxon>
        <taxon>Corynebacteriaceae</taxon>
        <taxon>Corynebacterium</taxon>
    </lineage>
</organism>
<keyword evidence="2" id="KW-1185">Reference proteome</keyword>
<dbReference type="EMBL" id="CP059833">
    <property type="protein sequence ID" value="QMV85985.1"/>
    <property type="molecule type" value="Genomic_DNA"/>
</dbReference>
<reference evidence="1 2" key="1">
    <citation type="submission" date="2020-07" db="EMBL/GenBank/DDBJ databases">
        <title>non toxigenic Corynebacterium sp. nov from a clinical source.</title>
        <authorList>
            <person name="Bernier A.-M."/>
            <person name="Bernard K."/>
        </authorList>
    </citation>
    <scope>NUCLEOTIDE SEQUENCE [LARGE SCALE GENOMIC DNA]</scope>
    <source>
        <strain evidence="2">NML 93-0612</strain>
    </source>
</reference>
<sequence>MVLTPTTASADTYDDTQLGQQIVLTRDANGTPTSGMITFDVDTEFPMQPLATENVGGGTWTYGAHFTSEGKKVCRSTYLHQTKTHTATAIMDEVVDRKTARPGTPAAAEVVGGIFSGTCNAYWSTQ</sequence>
<dbReference type="AlphaFoldDB" id="A0A7G5FH94"/>
<evidence type="ECO:0000313" key="2">
    <source>
        <dbReference type="Proteomes" id="UP000515570"/>
    </source>
</evidence>
<proteinExistence type="predicted"/>
<accession>A0A7G5FH94</accession>
<dbReference type="Pfam" id="PF09683">
    <property type="entry name" value="Lactococcin_972"/>
    <property type="match status" value="1"/>
</dbReference>
<dbReference type="Gene3D" id="2.60.40.2850">
    <property type="match status" value="1"/>
</dbReference>
<evidence type="ECO:0000313" key="1">
    <source>
        <dbReference type="EMBL" id="QMV85985.1"/>
    </source>
</evidence>
<dbReference type="RefSeq" id="WP_182386800.1">
    <property type="nucleotide sequence ID" value="NZ_CP059833.1"/>
</dbReference>
<protein>
    <submittedName>
        <fullName evidence="1">Lactococcin 972 family bacteriocin</fullName>
    </submittedName>
</protein>
<name>A0A7G5FH94_9CORY</name>
<dbReference type="InterPro" id="IPR006540">
    <property type="entry name" value="Lactococcin_972"/>
</dbReference>
<gene>
    <name evidence="1" type="ORF">HW450_04505</name>
</gene>